<evidence type="ECO:0000313" key="2">
    <source>
        <dbReference type="EMBL" id="CAI8049890.1"/>
    </source>
</evidence>
<feature type="transmembrane region" description="Helical" evidence="1">
    <location>
        <begin position="68"/>
        <end position="90"/>
    </location>
</feature>
<protein>
    <recommendedName>
        <fullName evidence="4">Transmembrane protein</fullName>
    </recommendedName>
</protein>
<evidence type="ECO:0008006" key="4">
    <source>
        <dbReference type="Google" id="ProtNLM"/>
    </source>
</evidence>
<gene>
    <name evidence="2" type="ORF">GBAR_LOCUS27461</name>
</gene>
<evidence type="ECO:0000256" key="1">
    <source>
        <dbReference type="SAM" id="Phobius"/>
    </source>
</evidence>
<organism evidence="2 3">
    <name type="scientific">Geodia barretti</name>
    <name type="common">Barrett's horny sponge</name>
    <dbReference type="NCBI Taxonomy" id="519541"/>
    <lineage>
        <taxon>Eukaryota</taxon>
        <taxon>Metazoa</taxon>
        <taxon>Porifera</taxon>
        <taxon>Demospongiae</taxon>
        <taxon>Heteroscleromorpha</taxon>
        <taxon>Tetractinellida</taxon>
        <taxon>Astrophorina</taxon>
        <taxon>Geodiidae</taxon>
        <taxon>Geodia</taxon>
    </lineage>
</organism>
<keyword evidence="1" id="KW-1133">Transmembrane helix</keyword>
<sequence length="445" mass="50683">MSEAKAVYAAFVSYPFHCVLLVSLGLVRARSLAVDHLVSAISFFYLVYSTATKASAEPAWRDDVSEYLVLSLTSSISLLIFSSSVCKLIYKLSPTDMRPLVNIKWIGFGIMMCLLNLLLDGTEQKTLGPITNDQSIYFYVYASRIIEGIRATLQVYIMVPRVWTQRTAPLKKKTHQFLFSLLILGQNVQEITSYGPNCYSIVDILLQLCVVLKTWKHAWTKTLLLCDRFVSIEKLITFLASVKSMCSSTISKLAVPTQRTLDWVTATGRGMRISVYVFGVQRSWQIVTSGCEWIRSTTVSFVTASCFCLMKWLRNVIQLALSVSFLAWIDAACRFLVRIVRECQICWLRYLHIHQEQDRNREHAIVVWVDDANCVHYVQYNRLSNRIRMLDRRKRYVIHVLNSHLEPEPVLGDDFPSSQRGEPVEDIVGSQALCNLETSALEATS</sequence>
<feature type="transmembrane region" description="Helical" evidence="1">
    <location>
        <begin position="102"/>
        <end position="119"/>
    </location>
</feature>
<feature type="transmembrane region" description="Helical" evidence="1">
    <location>
        <begin position="6"/>
        <end position="27"/>
    </location>
</feature>
<evidence type="ECO:0000313" key="3">
    <source>
        <dbReference type="Proteomes" id="UP001174909"/>
    </source>
</evidence>
<reference evidence="2" key="1">
    <citation type="submission" date="2023-03" db="EMBL/GenBank/DDBJ databases">
        <authorList>
            <person name="Steffen K."/>
            <person name="Cardenas P."/>
        </authorList>
    </citation>
    <scope>NUCLEOTIDE SEQUENCE</scope>
</reference>
<comment type="caution">
    <text evidence="2">The sequence shown here is derived from an EMBL/GenBank/DDBJ whole genome shotgun (WGS) entry which is preliminary data.</text>
</comment>
<accession>A0AA35TKC3</accession>
<dbReference type="AlphaFoldDB" id="A0AA35TKC3"/>
<keyword evidence="1" id="KW-0472">Membrane</keyword>
<keyword evidence="1" id="KW-0812">Transmembrane</keyword>
<proteinExistence type="predicted"/>
<keyword evidence="3" id="KW-1185">Reference proteome</keyword>
<name>A0AA35TKC3_GEOBA</name>
<dbReference type="Proteomes" id="UP001174909">
    <property type="component" value="Unassembled WGS sequence"/>
</dbReference>
<dbReference type="EMBL" id="CASHTH010003821">
    <property type="protein sequence ID" value="CAI8049890.1"/>
    <property type="molecule type" value="Genomic_DNA"/>
</dbReference>